<evidence type="ECO:0000256" key="4">
    <source>
        <dbReference type="ARBA" id="ARBA00013673"/>
    </source>
</evidence>
<dbReference type="SUPFAM" id="SSF88697">
    <property type="entry name" value="PUA domain-like"/>
    <property type="match status" value="1"/>
</dbReference>
<feature type="domain" description="Ribosomal RNA small subunit methyltransferase E PUA-like" evidence="14">
    <location>
        <begin position="22"/>
        <end position="68"/>
    </location>
</feature>
<dbReference type="InterPro" id="IPR046887">
    <property type="entry name" value="RsmE_PUA-like"/>
</dbReference>
<evidence type="ECO:0000256" key="3">
    <source>
        <dbReference type="ARBA" id="ARBA00012328"/>
    </source>
</evidence>
<evidence type="ECO:0000256" key="11">
    <source>
        <dbReference type="ARBA" id="ARBA00047944"/>
    </source>
</evidence>
<accession>A0ABM5QNZ6</accession>
<dbReference type="SUPFAM" id="SSF75217">
    <property type="entry name" value="alpha/beta knot"/>
    <property type="match status" value="1"/>
</dbReference>
<evidence type="ECO:0000256" key="5">
    <source>
        <dbReference type="ARBA" id="ARBA00022490"/>
    </source>
</evidence>
<dbReference type="PIRSF" id="PIRSF015601">
    <property type="entry name" value="MTase_slr0722"/>
    <property type="match status" value="1"/>
</dbReference>
<protein>
    <recommendedName>
        <fullName evidence="4 12">Ribosomal RNA small subunit methyltransferase E</fullName>
        <ecNumber evidence="3 12">2.1.1.193</ecNumber>
    </recommendedName>
</protein>
<evidence type="ECO:0000259" key="14">
    <source>
        <dbReference type="Pfam" id="PF20260"/>
    </source>
</evidence>
<dbReference type="InterPro" id="IPR046886">
    <property type="entry name" value="RsmE_MTase_dom"/>
</dbReference>
<dbReference type="InterPro" id="IPR015947">
    <property type="entry name" value="PUA-like_sf"/>
</dbReference>
<evidence type="ECO:0000256" key="2">
    <source>
        <dbReference type="ARBA" id="ARBA00005528"/>
    </source>
</evidence>
<dbReference type="PANTHER" id="PTHR30027:SF3">
    <property type="entry name" value="16S RRNA (URACIL(1498)-N(3))-METHYLTRANSFERASE"/>
    <property type="match status" value="1"/>
</dbReference>
<keyword evidence="7 12" id="KW-0489">Methyltransferase</keyword>
<dbReference type="NCBIfam" id="NF008693">
    <property type="entry name" value="PRK11713.2-3"/>
    <property type="match status" value="1"/>
</dbReference>
<dbReference type="EMBL" id="CP008944">
    <property type="protein sequence ID" value="AIG64513.1"/>
    <property type="molecule type" value="Genomic_DNA"/>
</dbReference>
<keyword evidence="16" id="KW-1185">Reference proteome</keyword>
<evidence type="ECO:0000313" key="16">
    <source>
        <dbReference type="Proteomes" id="UP000028504"/>
    </source>
</evidence>
<comment type="similarity">
    <text evidence="2 12">Belongs to the RNA methyltransferase RsmE family.</text>
</comment>
<evidence type="ECO:0000256" key="10">
    <source>
        <dbReference type="ARBA" id="ARBA00025699"/>
    </source>
</evidence>
<dbReference type="InterPro" id="IPR029026">
    <property type="entry name" value="tRNA_m1G_MTases_N"/>
</dbReference>
<dbReference type="Proteomes" id="UP000028504">
    <property type="component" value="Chromosome"/>
</dbReference>
<reference evidence="15 16" key="1">
    <citation type="submission" date="2014-07" db="EMBL/GenBank/DDBJ databases">
        <title>Complete genome sequence of Corynebacterium atypicum DSM 44849: identifiction of the mycolic acid biosynthesis genes.</title>
        <authorList>
            <person name="Tippelt A."/>
            <person name="Mollmann S."/>
            <person name="Albersmeier A."/>
            <person name="Jaenicke S."/>
            <person name="Ruckert C."/>
            <person name="Tauch A."/>
        </authorList>
    </citation>
    <scope>NUCLEOTIDE SEQUENCE [LARGE SCALE GENOMIC DNA]</scope>
    <source>
        <strain evidence="15 16">R2070</strain>
    </source>
</reference>
<dbReference type="PANTHER" id="PTHR30027">
    <property type="entry name" value="RIBOSOMAL RNA SMALL SUBUNIT METHYLTRANSFERASE E"/>
    <property type="match status" value="1"/>
</dbReference>
<evidence type="ECO:0000256" key="7">
    <source>
        <dbReference type="ARBA" id="ARBA00022603"/>
    </source>
</evidence>
<keyword evidence="9 12" id="KW-0949">S-adenosyl-L-methionine</keyword>
<evidence type="ECO:0000256" key="6">
    <source>
        <dbReference type="ARBA" id="ARBA00022552"/>
    </source>
</evidence>
<evidence type="ECO:0000259" key="13">
    <source>
        <dbReference type="Pfam" id="PF04452"/>
    </source>
</evidence>
<proteinExistence type="inferred from homology"/>
<dbReference type="EC" id="2.1.1.193" evidence="3 12"/>
<sequence>MSLPVFVVADLNRPVGSVVEVSGAEGRHAVTVKRIRVGERIELVDAAGTRAQATVTASPAKDRLQARLDALAVEEPPSPLVTVVQAIPKGPHAELAVDLLTQAGADRIVVWQADRCVSKWIGGSSEAWPVTAAGPAADAGATQAKKAAKALAKWRERALQAGKQSQRARLPEVVGPITTEGLALWLGGLGAESVAVVLHEDASRSIRSLPLAAAEEVVLVVGPEGGIGAAELERLTQAGARPVVLGPQVARASVAGALALAAIGALSARW</sequence>
<name>A0ABM5QNZ6_9CORY</name>
<dbReference type="CDD" id="cd18084">
    <property type="entry name" value="RsmE-like"/>
    <property type="match status" value="1"/>
</dbReference>
<comment type="function">
    <text evidence="10 12">Specifically methylates the N3 position of the uracil ring of uridine 1498 (m3U1498) in 16S rRNA. Acts on the fully assembled 30S ribosomal subunit.</text>
</comment>
<organism evidence="15 16">
    <name type="scientific">Corynebacterium atypicum</name>
    <dbReference type="NCBI Taxonomy" id="191610"/>
    <lineage>
        <taxon>Bacteria</taxon>
        <taxon>Bacillati</taxon>
        <taxon>Actinomycetota</taxon>
        <taxon>Actinomycetes</taxon>
        <taxon>Mycobacteriales</taxon>
        <taxon>Corynebacteriaceae</taxon>
        <taxon>Corynebacterium</taxon>
    </lineage>
</organism>
<gene>
    <name evidence="15" type="ORF">CATYP_07840</name>
</gene>
<keyword evidence="6 12" id="KW-0698">rRNA processing</keyword>
<dbReference type="Pfam" id="PF04452">
    <property type="entry name" value="Methyltrans_RNA"/>
    <property type="match status" value="1"/>
</dbReference>
<feature type="domain" description="Ribosomal RNA small subunit methyltransferase E methyltransferase" evidence="13">
    <location>
        <begin position="144"/>
        <end position="263"/>
    </location>
</feature>
<dbReference type="InterPro" id="IPR006700">
    <property type="entry name" value="RsmE"/>
</dbReference>
<comment type="catalytic activity">
    <reaction evidence="11 12">
        <text>uridine(1498) in 16S rRNA + S-adenosyl-L-methionine = N(3)-methyluridine(1498) in 16S rRNA + S-adenosyl-L-homocysteine + H(+)</text>
        <dbReference type="Rhea" id="RHEA:42920"/>
        <dbReference type="Rhea" id="RHEA-COMP:10283"/>
        <dbReference type="Rhea" id="RHEA-COMP:10284"/>
        <dbReference type="ChEBI" id="CHEBI:15378"/>
        <dbReference type="ChEBI" id="CHEBI:57856"/>
        <dbReference type="ChEBI" id="CHEBI:59789"/>
        <dbReference type="ChEBI" id="CHEBI:65315"/>
        <dbReference type="ChEBI" id="CHEBI:74502"/>
        <dbReference type="EC" id="2.1.1.193"/>
    </reaction>
</comment>
<keyword evidence="5 12" id="KW-0963">Cytoplasm</keyword>
<dbReference type="RefSeq" id="WP_038606325.1">
    <property type="nucleotide sequence ID" value="NZ_CP008944.1"/>
</dbReference>
<dbReference type="Pfam" id="PF20260">
    <property type="entry name" value="PUA_4"/>
    <property type="match status" value="1"/>
</dbReference>
<evidence type="ECO:0000256" key="1">
    <source>
        <dbReference type="ARBA" id="ARBA00004496"/>
    </source>
</evidence>
<evidence type="ECO:0000256" key="9">
    <source>
        <dbReference type="ARBA" id="ARBA00022691"/>
    </source>
</evidence>
<keyword evidence="8 12" id="KW-0808">Transferase</keyword>
<dbReference type="Gene3D" id="3.40.1280.10">
    <property type="match status" value="1"/>
</dbReference>
<evidence type="ECO:0000313" key="15">
    <source>
        <dbReference type="EMBL" id="AIG64513.1"/>
    </source>
</evidence>
<evidence type="ECO:0000256" key="8">
    <source>
        <dbReference type="ARBA" id="ARBA00022679"/>
    </source>
</evidence>
<dbReference type="NCBIfam" id="TIGR00046">
    <property type="entry name" value="RsmE family RNA methyltransferase"/>
    <property type="match status" value="1"/>
</dbReference>
<dbReference type="InterPro" id="IPR029028">
    <property type="entry name" value="Alpha/beta_knot_MTases"/>
</dbReference>
<dbReference type="Gene3D" id="2.40.240.20">
    <property type="entry name" value="Hypothetical PUA domain-like, domain 1"/>
    <property type="match status" value="1"/>
</dbReference>
<evidence type="ECO:0000256" key="12">
    <source>
        <dbReference type="PIRNR" id="PIRNR015601"/>
    </source>
</evidence>
<comment type="subcellular location">
    <subcellularLocation>
        <location evidence="1 12">Cytoplasm</location>
    </subcellularLocation>
</comment>